<comment type="caution">
    <text evidence="1">The sequence shown here is derived from an EMBL/GenBank/DDBJ whole genome shotgun (WGS) entry which is preliminary data.</text>
</comment>
<dbReference type="EMBL" id="MU860527">
    <property type="protein sequence ID" value="KAK4233553.1"/>
    <property type="molecule type" value="Genomic_DNA"/>
</dbReference>
<dbReference type="Proteomes" id="UP001303760">
    <property type="component" value="Unassembled WGS sequence"/>
</dbReference>
<gene>
    <name evidence="1" type="ORF">C8A03DRAFT_38729</name>
</gene>
<accession>A0AAN7H737</accession>
<sequence length="102" mass="11847">MPVYQLPIKIARMLVAHQAITEQREEIEALAKTMDMEEARAAATGLFRIVRGKVQRFMTWVTDRTEPTPMDWIFEARTYGMRIRFTTAAAPVIDWIGERIAY</sequence>
<reference evidence="1" key="1">
    <citation type="journal article" date="2023" name="Mol. Phylogenet. Evol.">
        <title>Genome-scale phylogeny and comparative genomics of the fungal order Sordariales.</title>
        <authorList>
            <person name="Hensen N."/>
            <person name="Bonometti L."/>
            <person name="Westerberg I."/>
            <person name="Brannstrom I.O."/>
            <person name="Guillou S."/>
            <person name="Cros-Aarteil S."/>
            <person name="Calhoun S."/>
            <person name="Haridas S."/>
            <person name="Kuo A."/>
            <person name="Mondo S."/>
            <person name="Pangilinan J."/>
            <person name="Riley R."/>
            <person name="LaButti K."/>
            <person name="Andreopoulos B."/>
            <person name="Lipzen A."/>
            <person name="Chen C."/>
            <person name="Yan M."/>
            <person name="Daum C."/>
            <person name="Ng V."/>
            <person name="Clum A."/>
            <person name="Steindorff A."/>
            <person name="Ohm R.A."/>
            <person name="Martin F."/>
            <person name="Silar P."/>
            <person name="Natvig D.O."/>
            <person name="Lalanne C."/>
            <person name="Gautier V."/>
            <person name="Ament-Velasquez S.L."/>
            <person name="Kruys A."/>
            <person name="Hutchinson M.I."/>
            <person name="Powell A.J."/>
            <person name="Barry K."/>
            <person name="Miller A.N."/>
            <person name="Grigoriev I.V."/>
            <person name="Debuchy R."/>
            <person name="Gladieux P."/>
            <person name="Hiltunen Thoren M."/>
            <person name="Johannesson H."/>
        </authorList>
    </citation>
    <scope>NUCLEOTIDE SEQUENCE</scope>
    <source>
        <strain evidence="1">CBS 532.94</strain>
    </source>
</reference>
<protein>
    <submittedName>
        <fullName evidence="1">Uncharacterized protein</fullName>
    </submittedName>
</protein>
<keyword evidence="2" id="KW-1185">Reference proteome</keyword>
<dbReference type="AlphaFoldDB" id="A0AAN7H737"/>
<evidence type="ECO:0000313" key="2">
    <source>
        <dbReference type="Proteomes" id="UP001303760"/>
    </source>
</evidence>
<reference evidence="1" key="2">
    <citation type="submission" date="2023-05" db="EMBL/GenBank/DDBJ databases">
        <authorList>
            <consortium name="Lawrence Berkeley National Laboratory"/>
            <person name="Steindorff A."/>
            <person name="Hensen N."/>
            <person name="Bonometti L."/>
            <person name="Westerberg I."/>
            <person name="Brannstrom I.O."/>
            <person name="Guillou S."/>
            <person name="Cros-Aarteil S."/>
            <person name="Calhoun S."/>
            <person name="Haridas S."/>
            <person name="Kuo A."/>
            <person name="Mondo S."/>
            <person name="Pangilinan J."/>
            <person name="Riley R."/>
            <person name="Labutti K."/>
            <person name="Andreopoulos B."/>
            <person name="Lipzen A."/>
            <person name="Chen C."/>
            <person name="Yanf M."/>
            <person name="Daum C."/>
            <person name="Ng V."/>
            <person name="Clum A."/>
            <person name="Ohm R."/>
            <person name="Martin F."/>
            <person name="Silar P."/>
            <person name="Natvig D."/>
            <person name="Lalanne C."/>
            <person name="Gautier V."/>
            <person name="Ament-Velasquez S.L."/>
            <person name="Kruys A."/>
            <person name="Hutchinson M.I."/>
            <person name="Powell A.J."/>
            <person name="Barry K."/>
            <person name="Miller A.N."/>
            <person name="Grigoriev I.V."/>
            <person name="Debuchy R."/>
            <person name="Gladieux P."/>
            <person name="Thoren M.H."/>
            <person name="Johannesson H."/>
        </authorList>
    </citation>
    <scope>NUCLEOTIDE SEQUENCE</scope>
    <source>
        <strain evidence="1">CBS 532.94</strain>
    </source>
</reference>
<organism evidence="1 2">
    <name type="scientific">Achaetomium macrosporum</name>
    <dbReference type="NCBI Taxonomy" id="79813"/>
    <lineage>
        <taxon>Eukaryota</taxon>
        <taxon>Fungi</taxon>
        <taxon>Dikarya</taxon>
        <taxon>Ascomycota</taxon>
        <taxon>Pezizomycotina</taxon>
        <taxon>Sordariomycetes</taxon>
        <taxon>Sordariomycetidae</taxon>
        <taxon>Sordariales</taxon>
        <taxon>Chaetomiaceae</taxon>
        <taxon>Achaetomium</taxon>
    </lineage>
</organism>
<name>A0AAN7H737_9PEZI</name>
<proteinExistence type="predicted"/>
<evidence type="ECO:0000313" key="1">
    <source>
        <dbReference type="EMBL" id="KAK4233553.1"/>
    </source>
</evidence>